<comment type="subcellular location">
    <subcellularLocation>
        <location evidence="2">Cytoplasm</location>
        <location evidence="2">Cytoskeleton</location>
        <location evidence="2">Microtubule organizing center</location>
        <location evidence="2">Centrosome</location>
        <location evidence="2">Centriole</location>
    </subcellularLocation>
    <subcellularLocation>
        <location evidence="3">Golgi apparatus</location>
    </subcellularLocation>
</comment>
<keyword evidence="24" id="KW-1185">Reference proteome</keyword>
<feature type="domain" description="Formiminotransferase N-terminal subdomain" evidence="22">
    <location>
        <begin position="3"/>
        <end position="180"/>
    </location>
</feature>
<dbReference type="SUPFAM" id="SSF101262">
    <property type="entry name" value="Methenyltetrahydrofolate cyclohydrolase-like"/>
    <property type="match status" value="1"/>
</dbReference>
<dbReference type="GO" id="GO:0008017">
    <property type="term" value="F:microtubule binding"/>
    <property type="evidence" value="ECO:0007669"/>
    <property type="project" value="Ensembl"/>
</dbReference>
<dbReference type="GeneTree" id="ENSGT00390000005581"/>
<dbReference type="Gene3D" id="3.30.70.670">
    <property type="entry name" value="Formiminotransferase, C-terminal subdomain"/>
    <property type="match status" value="1"/>
</dbReference>
<dbReference type="PANTHER" id="PTHR12234">
    <property type="entry name" value="FORMIMINOTRANSFERASE-CYCLODEAMINASE"/>
    <property type="match status" value="1"/>
</dbReference>
<accession>A0A8V0YW56</accession>
<comment type="pathway">
    <text evidence="4">Amino-acid degradation; L-histidine degradation into L-glutamate; L-glutamate from N-formimidoyl-L-glutamate (transferase route): step 1/1.</text>
</comment>
<keyword evidence="10" id="KW-0963">Cytoplasm</keyword>
<proteinExistence type="evidence at protein level"/>
<dbReference type="InterPro" id="IPR022384">
    <property type="entry name" value="FormiminoTrfase_cat_dom_sf"/>
</dbReference>
<keyword evidence="12" id="KW-0369">Histidine metabolism</keyword>
<evidence type="ECO:0000256" key="18">
    <source>
        <dbReference type="ARBA" id="ARBA00025506"/>
    </source>
</evidence>
<evidence type="ECO:0000256" key="17">
    <source>
        <dbReference type="ARBA" id="ARBA00023268"/>
    </source>
</evidence>
<evidence type="ECO:0000256" key="13">
    <source>
        <dbReference type="ARBA" id="ARBA00022954"/>
    </source>
</evidence>
<keyword evidence="15" id="KW-0206">Cytoskeleton</keyword>
<comment type="subunit">
    <text evidence="19">Homooctamer, including four polyglutamate binding sites. The subunits are arranged as a tetramer of dimers, and form a planar ring-shaped structure.</text>
</comment>
<dbReference type="GO" id="GO:0005542">
    <property type="term" value="F:folic acid binding"/>
    <property type="evidence" value="ECO:0007669"/>
    <property type="project" value="UniProtKB-KW"/>
</dbReference>
<dbReference type="InterPro" id="IPR037064">
    <property type="entry name" value="Formiminotransferase_N_sf"/>
</dbReference>
<dbReference type="InterPro" id="IPR012886">
    <property type="entry name" value="Formiminotransferase_N"/>
</dbReference>
<dbReference type="FunFam" id="1.20.120.680:FF:000001">
    <property type="entry name" value="Formimidoyltransferase cyclodeaminase"/>
    <property type="match status" value="1"/>
</dbReference>
<sequence length="552" mass="60521">MAKLVECVPNFSEGCNKEVIEALGRAISQTPGCTLLDVDAGASTNRTVYTFVGTPEAVVEGALSAARMAWELIDMSRHKGEHPRMGALDVCPFVPVMNISMEECVICAHVFGQRLSEELGVPVYLYGEAARQESRRTLPAIRAGEYEALPKKLEKPEWVPDFGPPTFVPQWGATVTGARTFLIAYNINLLCTKELAHRIALNIREQGRGADQWSPQPGSLKKVQGIGWYLEEENIAQVSTNLLDFETTPLHAVYEEVCYNAEILAYLHKALKLPVVGSQLVGLVPKKAMLDAAEFYIKKEKLFILEEEHKIKLVVSRLGLDSLSPFNPRERIIEYLVQAGQEDKGLVTKPLGAFVRAVGGRSAAPGGGSVAATAASLGAALGCMVGLMSYGKRQFEQLDSIMRNVIPPLHQAMDELVAMVDADSRAFSSYMEAMKLPKSTPEERERRVVAMQQGLKTAVEVPCTLAVKVNNLWSSLKMLAHHGNLACKSDLQVGAKMLEAAVFGAYFNVMINLKDITDEKFKTETSQMVTRLLEEAKQGSALVLALLEKREA</sequence>
<evidence type="ECO:0000256" key="3">
    <source>
        <dbReference type="ARBA" id="ARBA00004555"/>
    </source>
</evidence>
<evidence type="ECO:0000259" key="22">
    <source>
        <dbReference type="SMART" id="SM01222"/>
    </source>
</evidence>
<dbReference type="Pfam" id="PF07837">
    <property type="entry name" value="FTCD_N"/>
    <property type="match status" value="1"/>
</dbReference>
<dbReference type="GO" id="GO:0005814">
    <property type="term" value="C:centriole"/>
    <property type="evidence" value="ECO:0007669"/>
    <property type="project" value="UniProtKB-SubCell"/>
</dbReference>
<evidence type="ECO:0007829" key="25">
    <source>
        <dbReference type="PeptideAtlas" id="A0A8V0YW56"/>
    </source>
</evidence>
<dbReference type="Gene3D" id="3.30.990.10">
    <property type="entry name" value="Formiminotransferase, N-terminal subdomain"/>
    <property type="match status" value="1"/>
</dbReference>
<organism evidence="23 24">
    <name type="scientific">Gallus gallus</name>
    <name type="common">Chicken</name>
    <dbReference type="NCBI Taxonomy" id="9031"/>
    <lineage>
        <taxon>Eukaryota</taxon>
        <taxon>Metazoa</taxon>
        <taxon>Chordata</taxon>
        <taxon>Craniata</taxon>
        <taxon>Vertebrata</taxon>
        <taxon>Euteleostomi</taxon>
        <taxon>Archelosauria</taxon>
        <taxon>Archosauria</taxon>
        <taxon>Dinosauria</taxon>
        <taxon>Saurischia</taxon>
        <taxon>Theropoda</taxon>
        <taxon>Coelurosauria</taxon>
        <taxon>Aves</taxon>
        <taxon>Neognathae</taxon>
        <taxon>Galloanserae</taxon>
        <taxon>Galliformes</taxon>
        <taxon>Phasianidae</taxon>
        <taxon>Phasianinae</taxon>
        <taxon>Gallus</taxon>
    </lineage>
</organism>
<dbReference type="Pfam" id="PF04961">
    <property type="entry name" value="FTCD_C"/>
    <property type="match status" value="1"/>
</dbReference>
<evidence type="ECO:0000256" key="14">
    <source>
        <dbReference type="ARBA" id="ARBA00023034"/>
    </source>
</evidence>
<evidence type="ECO:0000256" key="9">
    <source>
        <dbReference type="ARBA" id="ARBA00017787"/>
    </source>
</evidence>
<dbReference type="InterPro" id="IPR037070">
    <property type="entry name" value="Formiminotransferase_C_sf"/>
</dbReference>
<evidence type="ECO:0000256" key="19">
    <source>
        <dbReference type="ARBA" id="ARBA00025915"/>
    </source>
</evidence>
<dbReference type="FunCoup" id="A0A8V0YW56">
    <property type="interactions" value="27"/>
</dbReference>
<dbReference type="FunFam" id="3.30.990.10:FF:000001">
    <property type="entry name" value="Formimidoyltransferase cyclodeaminase"/>
    <property type="match status" value="1"/>
</dbReference>
<keyword evidence="11" id="KW-0808">Transferase</keyword>
<dbReference type="AlphaFoldDB" id="A0A8V0YW56"/>
<dbReference type="InterPro" id="IPR051623">
    <property type="entry name" value="FTCD"/>
</dbReference>
<dbReference type="GO" id="GO:0005829">
    <property type="term" value="C:cytosol"/>
    <property type="evidence" value="ECO:0007669"/>
    <property type="project" value="Ensembl"/>
</dbReference>
<dbReference type="GO" id="GO:0000139">
    <property type="term" value="C:Golgi membrane"/>
    <property type="evidence" value="ECO:0007669"/>
    <property type="project" value="Ensembl"/>
</dbReference>
<evidence type="ECO:0000256" key="10">
    <source>
        <dbReference type="ARBA" id="ARBA00022490"/>
    </source>
</evidence>
<evidence type="ECO:0000256" key="12">
    <source>
        <dbReference type="ARBA" id="ARBA00022808"/>
    </source>
</evidence>
<evidence type="ECO:0000256" key="7">
    <source>
        <dbReference type="ARBA" id="ARBA00012252"/>
    </source>
</evidence>
<dbReference type="Gene3D" id="1.20.120.680">
    <property type="entry name" value="Formiminotetrahydrofolate cyclodeaminase monomer, up-and-down helical bundle"/>
    <property type="match status" value="1"/>
</dbReference>
<dbReference type="GO" id="GO:0030868">
    <property type="term" value="C:smooth endoplasmic reticulum membrane"/>
    <property type="evidence" value="ECO:0007669"/>
    <property type="project" value="Ensembl"/>
</dbReference>
<evidence type="ECO:0000259" key="21">
    <source>
        <dbReference type="SMART" id="SM01221"/>
    </source>
</evidence>
<dbReference type="OrthoDB" id="48036at2759"/>
<keyword evidence="25" id="KW-1267">Proteomics identification</keyword>
<protein>
    <recommendedName>
        <fullName evidence="9">Formimidoyltransferase-cyclodeaminase</fullName>
        <ecNumber evidence="7">2.1.2.5</ecNumber>
        <ecNumber evidence="8">4.3.1.4</ecNumber>
    </recommendedName>
    <alternativeName>
        <fullName evidence="20">Formiminotransferase-cyclodeaminase</fullName>
    </alternativeName>
</protein>
<dbReference type="InterPro" id="IPR036178">
    <property type="entry name" value="Formintransfe-cycloase-like_sf"/>
</dbReference>
<keyword evidence="16" id="KW-0456">Lyase</keyword>
<dbReference type="SMART" id="SM01221">
    <property type="entry name" value="FTCD"/>
    <property type="match status" value="1"/>
</dbReference>
<gene>
    <name evidence="23" type="primary">FTCD</name>
</gene>
<dbReference type="EC" id="4.3.1.4" evidence="8"/>
<evidence type="ECO:0000256" key="4">
    <source>
        <dbReference type="ARBA" id="ARBA00005082"/>
    </source>
</evidence>
<dbReference type="InterPro" id="IPR013802">
    <property type="entry name" value="Formiminotransferase_C"/>
</dbReference>
<dbReference type="SUPFAM" id="SSF55116">
    <property type="entry name" value="Formiminotransferase domain of formiminotransferase-cyclodeaminase"/>
    <property type="match status" value="2"/>
</dbReference>
<dbReference type="GO" id="GO:0030412">
    <property type="term" value="F:formimidoyltetrahydrofolate cyclodeaminase activity"/>
    <property type="evidence" value="ECO:0007669"/>
    <property type="project" value="UniProtKB-EC"/>
</dbReference>
<dbReference type="InterPro" id="IPR004227">
    <property type="entry name" value="Formiminotransferase_cat"/>
</dbReference>
<dbReference type="InterPro" id="IPR007044">
    <property type="entry name" value="Cyclodeamin/CycHdrlase"/>
</dbReference>
<dbReference type="PANTHER" id="PTHR12234:SF0">
    <property type="entry name" value="FORMIMIDOYLTRANSFERASE-CYCLODEAMINASE"/>
    <property type="match status" value="1"/>
</dbReference>
<keyword evidence="13" id="KW-0290">Folate-binding</keyword>
<comment type="function">
    <text evidence="1">Binds and promotes bundling of vimentin filaments originating from the Golgi.</text>
</comment>
<dbReference type="GO" id="GO:0006547">
    <property type="term" value="P:L-histidine metabolic process"/>
    <property type="evidence" value="ECO:0007669"/>
    <property type="project" value="UniProtKB-KW"/>
</dbReference>
<evidence type="ECO:0000256" key="5">
    <source>
        <dbReference type="ARBA" id="ARBA00008297"/>
    </source>
</evidence>
<evidence type="ECO:0000256" key="8">
    <source>
        <dbReference type="ARBA" id="ARBA00012998"/>
    </source>
</evidence>
<dbReference type="GO" id="GO:0030409">
    <property type="term" value="F:glutamate formimidoyltransferase activity"/>
    <property type="evidence" value="ECO:0007669"/>
    <property type="project" value="UniProtKB-EC"/>
</dbReference>
<dbReference type="EC" id="2.1.2.5" evidence="7"/>
<evidence type="ECO:0000256" key="2">
    <source>
        <dbReference type="ARBA" id="ARBA00004114"/>
    </source>
</evidence>
<keyword evidence="17" id="KW-0511">Multifunctional enzyme</keyword>
<evidence type="ECO:0000313" key="23">
    <source>
        <dbReference type="Ensembl" id="ENSGALP00010020513.1"/>
    </source>
</evidence>
<reference evidence="23" key="1">
    <citation type="submission" date="2020-11" db="EMBL/GenBank/DDBJ databases">
        <title>Gallus gallus (Chicken) genome, bGalGal1, GRCg7b, maternal haplotype autosomes + Z &amp; W.</title>
        <authorList>
            <person name="Warren W."/>
            <person name="Formenti G."/>
            <person name="Fedrigo O."/>
            <person name="Haase B."/>
            <person name="Mountcastle J."/>
            <person name="Balacco J."/>
            <person name="Tracey A."/>
            <person name="Schneider V."/>
            <person name="Okimoto R."/>
            <person name="Cheng H."/>
            <person name="Hawken R."/>
            <person name="Howe K."/>
            <person name="Jarvis E.D."/>
        </authorList>
    </citation>
    <scope>NUCLEOTIDE SEQUENCE [LARGE SCALE GENOMIC DNA]</scope>
    <source>
        <strain evidence="23">Broiler</strain>
    </source>
</reference>
<comment type="similarity">
    <text evidence="5">In the N-terminal section; belongs to the formiminotransferase family.</text>
</comment>
<comment type="similarity">
    <text evidence="6">In the C-terminal section; belongs to the cyclodeaminase/cyclohydrolase family.</text>
</comment>
<dbReference type="SMART" id="SM01222">
    <property type="entry name" value="FTCD_N"/>
    <property type="match status" value="1"/>
</dbReference>
<comment type="function">
    <text evidence="18">Folate-dependent enzyme, that displays both transferase and deaminase activity. Serves to channel one-carbon units from formiminoglutamate to the folate pool.</text>
</comment>
<dbReference type="Pfam" id="PF02971">
    <property type="entry name" value="FTCD"/>
    <property type="match status" value="1"/>
</dbReference>
<dbReference type="GO" id="GO:0005886">
    <property type="term" value="C:plasma membrane"/>
    <property type="evidence" value="ECO:0007669"/>
    <property type="project" value="Ensembl"/>
</dbReference>
<reference evidence="23" key="2">
    <citation type="submission" date="2025-08" db="UniProtKB">
        <authorList>
            <consortium name="Ensembl"/>
        </authorList>
    </citation>
    <scope>IDENTIFICATION</scope>
    <source>
        <strain evidence="23">broiler</strain>
    </source>
</reference>
<name>A0A8V0YW56_CHICK</name>
<reference evidence="23" key="3">
    <citation type="submission" date="2025-09" db="UniProtKB">
        <authorList>
            <consortium name="Ensembl"/>
        </authorList>
    </citation>
    <scope>IDENTIFICATION</scope>
    <source>
        <strain evidence="23">broiler</strain>
    </source>
</reference>
<evidence type="ECO:0000256" key="6">
    <source>
        <dbReference type="ARBA" id="ARBA00010825"/>
    </source>
</evidence>
<evidence type="ECO:0000256" key="11">
    <source>
        <dbReference type="ARBA" id="ARBA00022679"/>
    </source>
</evidence>
<dbReference type="Proteomes" id="UP000000539">
    <property type="component" value="Chromosome 7"/>
</dbReference>
<dbReference type="Ensembl" id="ENSGALT00010035178.1">
    <property type="protein sequence ID" value="ENSGALP00010020513.1"/>
    <property type="gene ID" value="ENSGALG00010014540.1"/>
</dbReference>
<keyword evidence="14" id="KW-0333">Golgi apparatus</keyword>
<dbReference type="FunFam" id="3.30.70.670:FF:000001">
    <property type="entry name" value="Formimidoyltransferase cyclodeaminase"/>
    <property type="match status" value="1"/>
</dbReference>
<evidence type="ECO:0000256" key="1">
    <source>
        <dbReference type="ARBA" id="ARBA00002680"/>
    </source>
</evidence>
<dbReference type="NCBIfam" id="TIGR02024">
    <property type="entry name" value="FtcD"/>
    <property type="match status" value="1"/>
</dbReference>
<feature type="domain" description="Formiminotransferase C-terminal subdomain" evidence="21">
    <location>
        <begin position="181"/>
        <end position="336"/>
    </location>
</feature>
<evidence type="ECO:0000256" key="20">
    <source>
        <dbReference type="ARBA" id="ARBA00030029"/>
    </source>
</evidence>
<evidence type="ECO:0000313" key="24">
    <source>
        <dbReference type="Proteomes" id="UP000000539"/>
    </source>
</evidence>
<evidence type="ECO:0000256" key="15">
    <source>
        <dbReference type="ARBA" id="ARBA00023212"/>
    </source>
</evidence>
<evidence type="ECO:0000256" key="16">
    <source>
        <dbReference type="ARBA" id="ARBA00023239"/>
    </source>
</evidence>